<evidence type="ECO:0000313" key="2">
    <source>
        <dbReference type="Proteomes" id="UP000183832"/>
    </source>
</evidence>
<sequence length="62" mass="7246">MENFRKEVIAAESIVDKTSLRDHSLLDSVAFKLNFILLQSLSGYSEVRFEESNNRFYVMRNS</sequence>
<dbReference type="EMBL" id="CVRI01000006">
    <property type="protein sequence ID" value="CRK88138.1"/>
    <property type="molecule type" value="Genomic_DNA"/>
</dbReference>
<gene>
    <name evidence="1" type="ORF">CLUMA_CG001923</name>
</gene>
<name>A0A1J1HKS6_9DIPT</name>
<evidence type="ECO:0000313" key="1">
    <source>
        <dbReference type="EMBL" id="CRK88138.1"/>
    </source>
</evidence>
<reference evidence="1 2" key="1">
    <citation type="submission" date="2015-04" db="EMBL/GenBank/DDBJ databases">
        <authorList>
            <person name="Syromyatnikov M.Y."/>
            <person name="Popov V.N."/>
        </authorList>
    </citation>
    <scope>NUCLEOTIDE SEQUENCE [LARGE SCALE GENOMIC DNA]</scope>
</reference>
<protein>
    <submittedName>
        <fullName evidence="1">CLUMA_CG001923, isoform A</fullName>
    </submittedName>
</protein>
<accession>A0A1J1HKS6</accession>
<proteinExistence type="predicted"/>
<dbReference type="Proteomes" id="UP000183832">
    <property type="component" value="Unassembled WGS sequence"/>
</dbReference>
<keyword evidence="2" id="KW-1185">Reference proteome</keyword>
<organism evidence="1 2">
    <name type="scientific">Clunio marinus</name>
    <dbReference type="NCBI Taxonomy" id="568069"/>
    <lineage>
        <taxon>Eukaryota</taxon>
        <taxon>Metazoa</taxon>
        <taxon>Ecdysozoa</taxon>
        <taxon>Arthropoda</taxon>
        <taxon>Hexapoda</taxon>
        <taxon>Insecta</taxon>
        <taxon>Pterygota</taxon>
        <taxon>Neoptera</taxon>
        <taxon>Endopterygota</taxon>
        <taxon>Diptera</taxon>
        <taxon>Nematocera</taxon>
        <taxon>Chironomoidea</taxon>
        <taxon>Chironomidae</taxon>
        <taxon>Clunio</taxon>
    </lineage>
</organism>
<dbReference type="AlphaFoldDB" id="A0A1J1HKS6"/>